<evidence type="ECO:0000256" key="2">
    <source>
        <dbReference type="ARBA" id="ARBA00023128"/>
    </source>
</evidence>
<dbReference type="InterPro" id="IPR043502">
    <property type="entry name" value="DNA/RNA_pol_sf"/>
</dbReference>
<keyword evidence="2" id="KW-0496">Mitochondrion</keyword>
<evidence type="ECO:0000256" key="1">
    <source>
        <dbReference type="ARBA" id="ARBA00004173"/>
    </source>
</evidence>
<dbReference type="EMBL" id="JABSNW010000001">
    <property type="protein sequence ID" value="KAL2890733.1"/>
    <property type="molecule type" value="Genomic_DNA"/>
</dbReference>
<dbReference type="Proteomes" id="UP001610728">
    <property type="component" value="Unassembled WGS sequence"/>
</dbReference>
<gene>
    <name evidence="3" type="ORF">HOO65_010091</name>
</gene>
<name>A0ABR4MR30_9PEZI</name>
<dbReference type="GeneID" id="98114337"/>
<organism evidence="3 4">
    <name type="scientific">Ceratocystis lukuohia</name>
    <dbReference type="NCBI Taxonomy" id="2019550"/>
    <lineage>
        <taxon>Eukaryota</taxon>
        <taxon>Fungi</taxon>
        <taxon>Dikarya</taxon>
        <taxon>Ascomycota</taxon>
        <taxon>Pezizomycotina</taxon>
        <taxon>Sordariomycetes</taxon>
        <taxon>Hypocreomycetidae</taxon>
        <taxon>Microascales</taxon>
        <taxon>Ceratocystidaceae</taxon>
        <taxon>Ceratocystis</taxon>
    </lineage>
</organism>
<dbReference type="PANTHER" id="PTHR15503">
    <property type="entry name" value="LDOC1 RELATED"/>
    <property type="match status" value="1"/>
</dbReference>
<dbReference type="SUPFAM" id="SSF56672">
    <property type="entry name" value="DNA/RNA polymerases"/>
    <property type="match status" value="1"/>
</dbReference>
<evidence type="ECO:0000313" key="4">
    <source>
        <dbReference type="Proteomes" id="UP001610728"/>
    </source>
</evidence>
<keyword evidence="4" id="KW-1185">Reference proteome</keyword>
<proteinExistence type="predicted"/>
<dbReference type="PANTHER" id="PTHR15503:SF29">
    <property type="entry name" value="CCHC-TYPE DOMAIN-CONTAINING PROTEIN-RELATED"/>
    <property type="match status" value="1"/>
</dbReference>
<protein>
    <submittedName>
        <fullName evidence="3">Retrovirus polyprotein</fullName>
    </submittedName>
</protein>
<evidence type="ECO:0000313" key="3">
    <source>
        <dbReference type="EMBL" id="KAL2890733.1"/>
    </source>
</evidence>
<comment type="subcellular location">
    <subcellularLocation>
        <location evidence="1">Mitochondrion</location>
    </subcellularLocation>
</comment>
<accession>A0ABR4MR30</accession>
<comment type="caution">
    <text evidence="3">The sequence shown here is derived from an EMBL/GenBank/DDBJ whole genome shotgun (WGS) entry which is preliminary data.</text>
</comment>
<dbReference type="RefSeq" id="XP_070861913.1">
    <property type="nucleotide sequence ID" value="XM_071005743.1"/>
</dbReference>
<dbReference type="Gene3D" id="3.10.10.10">
    <property type="entry name" value="HIV Type 1 Reverse Transcriptase, subunit A, domain 1"/>
    <property type="match status" value="1"/>
</dbReference>
<dbReference type="InterPro" id="IPR032567">
    <property type="entry name" value="RTL1-rel"/>
</dbReference>
<sequence length="320" mass="36249">MTQMLSLCAREKSSRTRIDDHVQKFEDLLSRAQGHDLGDMTARKSSGSDRAPTLHFATAAQVLFLEREEEEAWFSPAPQPRDPDAMDWECTSLAAQQGSPRRNAKWASVECKLRANHRLVFPNFPIPQSRTTHAGNVCPTELKVARLRKIWQHDLKVFTVSLQGINRTLGKMAKEIVPCSDEWKAKVPDWIRGNNVIVFDPQALYARCLPPSRPGMNYGINLAVLGFEVPWGPLYSLSHDELIVLRQVIPNLLNKKFIRISSSTAAVPIPFARKPGGGLRLCMDYWLLEKIVKKDRYPYQTSKKPSVRSAKHFVSRTSMS</sequence>
<reference evidence="3 4" key="1">
    <citation type="submission" date="2020-05" db="EMBL/GenBank/DDBJ databases">
        <title>Ceratocystis lukuohia genome.</title>
        <authorList>
            <person name="Harrington T.C."/>
            <person name="Kim K."/>
            <person name="Mayers C.G."/>
        </authorList>
    </citation>
    <scope>NUCLEOTIDE SEQUENCE [LARGE SCALE GENOMIC DNA]</scope>
    <source>
        <strain evidence="3 4">C4212</strain>
    </source>
</reference>